<dbReference type="AlphaFoldDB" id="A0A8J5RFI4"/>
<accession>A0A8J5RFI4</accession>
<comment type="caution">
    <text evidence="2">The sequence shown here is derived from an EMBL/GenBank/DDBJ whole genome shotgun (WGS) entry which is preliminary data.</text>
</comment>
<evidence type="ECO:0000313" key="2">
    <source>
        <dbReference type="EMBL" id="KAG8045173.1"/>
    </source>
</evidence>
<dbReference type="Proteomes" id="UP000729402">
    <property type="component" value="Unassembled WGS sequence"/>
</dbReference>
<proteinExistence type="predicted"/>
<organism evidence="2 3">
    <name type="scientific">Zizania palustris</name>
    <name type="common">Northern wild rice</name>
    <dbReference type="NCBI Taxonomy" id="103762"/>
    <lineage>
        <taxon>Eukaryota</taxon>
        <taxon>Viridiplantae</taxon>
        <taxon>Streptophyta</taxon>
        <taxon>Embryophyta</taxon>
        <taxon>Tracheophyta</taxon>
        <taxon>Spermatophyta</taxon>
        <taxon>Magnoliopsida</taxon>
        <taxon>Liliopsida</taxon>
        <taxon>Poales</taxon>
        <taxon>Poaceae</taxon>
        <taxon>BOP clade</taxon>
        <taxon>Oryzoideae</taxon>
        <taxon>Oryzeae</taxon>
        <taxon>Zizaniinae</taxon>
        <taxon>Zizania</taxon>
    </lineage>
</organism>
<gene>
    <name evidence="2" type="ORF">GUJ93_ZPchr0008g14126</name>
</gene>
<evidence type="ECO:0000256" key="1">
    <source>
        <dbReference type="SAM" id="MobiDB-lite"/>
    </source>
</evidence>
<sequence length="87" mass="9004">MTASSEMRVVSHGGAVTAWGLPVGEGRGVVTSWGLLVGEGQSRRRRACGLPYTGSPSDPAEAEATTASPSYSLRRESLAPANTTNNN</sequence>
<reference evidence="2" key="2">
    <citation type="submission" date="2021-02" db="EMBL/GenBank/DDBJ databases">
        <authorList>
            <person name="Kimball J.A."/>
            <person name="Haas M.W."/>
            <person name="Macchietto M."/>
            <person name="Kono T."/>
            <person name="Duquette J."/>
            <person name="Shao M."/>
        </authorList>
    </citation>
    <scope>NUCLEOTIDE SEQUENCE</scope>
    <source>
        <tissue evidence="2">Fresh leaf tissue</tissue>
    </source>
</reference>
<dbReference type="EMBL" id="JAAALK010000290">
    <property type="protein sequence ID" value="KAG8045173.1"/>
    <property type="molecule type" value="Genomic_DNA"/>
</dbReference>
<keyword evidence="3" id="KW-1185">Reference proteome</keyword>
<protein>
    <submittedName>
        <fullName evidence="2">Uncharacterized protein</fullName>
    </submittedName>
</protein>
<name>A0A8J5RFI4_ZIZPA</name>
<evidence type="ECO:0000313" key="3">
    <source>
        <dbReference type="Proteomes" id="UP000729402"/>
    </source>
</evidence>
<reference evidence="2" key="1">
    <citation type="journal article" date="2021" name="bioRxiv">
        <title>Whole Genome Assembly and Annotation of Northern Wild Rice, Zizania palustris L., Supports a Whole Genome Duplication in the Zizania Genus.</title>
        <authorList>
            <person name="Haas M."/>
            <person name="Kono T."/>
            <person name="Macchietto M."/>
            <person name="Millas R."/>
            <person name="McGilp L."/>
            <person name="Shao M."/>
            <person name="Duquette J."/>
            <person name="Hirsch C.N."/>
            <person name="Kimball J."/>
        </authorList>
    </citation>
    <scope>NUCLEOTIDE SEQUENCE</scope>
    <source>
        <tissue evidence="2">Fresh leaf tissue</tissue>
    </source>
</reference>
<feature type="region of interest" description="Disordered" evidence="1">
    <location>
        <begin position="44"/>
        <end position="87"/>
    </location>
</feature>